<sequence length="157" mass="17890">MIYGHIQHHNVNQYLPKPILRCLDYLQTVDLMELEVGQHIIDGDDIFANVMEFNTAPAESKQAEVHQDYLDIQCLIYGEERIQFCNESSKNLPATDYDAENDFFLVGNMTDASEVVLQPGMFAVFFPGEPHKPGCEIAQPEKLKKVVVKLHKRLLAN</sequence>
<dbReference type="PANTHER" id="PTHR34986">
    <property type="entry name" value="EVOLVED BETA-GALACTOSIDASE SUBUNIT BETA"/>
    <property type="match status" value="1"/>
</dbReference>
<comment type="caution">
    <text evidence="1">The sequence shown here is derived from an EMBL/GenBank/DDBJ whole genome shotgun (WGS) entry which is preliminary data.</text>
</comment>
<dbReference type="InterPro" id="IPR049827">
    <property type="entry name" value="NanQ"/>
</dbReference>
<dbReference type="EMBL" id="JAKRRX010000021">
    <property type="protein sequence ID" value="MCW8333284.1"/>
    <property type="molecule type" value="Genomic_DNA"/>
</dbReference>
<dbReference type="SUPFAM" id="SSF51197">
    <property type="entry name" value="Clavaminate synthase-like"/>
    <property type="match status" value="1"/>
</dbReference>
<proteinExistence type="predicted"/>
<evidence type="ECO:0000313" key="1">
    <source>
        <dbReference type="EMBL" id="MCW8333284.1"/>
    </source>
</evidence>
<dbReference type="AlphaFoldDB" id="A0A9X3CD32"/>
<dbReference type="RefSeq" id="WP_265686893.1">
    <property type="nucleotide sequence ID" value="NZ_JAKRRX010000021.1"/>
</dbReference>
<dbReference type="GO" id="GO:0005829">
    <property type="term" value="C:cytosol"/>
    <property type="evidence" value="ECO:0007669"/>
    <property type="project" value="TreeGrafter"/>
</dbReference>
<reference evidence="1" key="1">
    <citation type="submission" date="2022-02" db="EMBL/GenBank/DDBJ databases">
        <title>Vibrio sp. nov., a new bacterium isolated from Bohai sea, China.</title>
        <authorList>
            <person name="Yuan Y."/>
        </authorList>
    </citation>
    <scope>NUCLEOTIDE SEQUENCE</scope>
    <source>
        <strain evidence="1">DBSS07</strain>
    </source>
</reference>
<name>A0A9X3CD32_9VIBR</name>
<dbReference type="NCBIfam" id="TIGR00022">
    <property type="entry name" value="YhcH/YjgK/YiaL family protein"/>
    <property type="match status" value="1"/>
</dbReference>
<dbReference type="InterPro" id="IPR037012">
    <property type="entry name" value="NanQ/TabA/YiaL_sf"/>
</dbReference>
<keyword evidence="2" id="KW-1185">Reference proteome</keyword>
<accession>A0A9X3CD32</accession>
<dbReference type="Gene3D" id="2.60.120.370">
    <property type="entry name" value="YhcH/YjgK/YiaL"/>
    <property type="match status" value="1"/>
</dbReference>
<dbReference type="PANTHER" id="PTHR34986:SF1">
    <property type="entry name" value="PROTEIN YIAL"/>
    <property type="match status" value="1"/>
</dbReference>
<dbReference type="Pfam" id="PF04074">
    <property type="entry name" value="DUF386"/>
    <property type="match status" value="1"/>
</dbReference>
<dbReference type="Proteomes" id="UP001155586">
    <property type="component" value="Unassembled WGS sequence"/>
</dbReference>
<dbReference type="InterPro" id="IPR004375">
    <property type="entry name" value="NanQ/TabA/YiaL"/>
</dbReference>
<evidence type="ECO:0000313" key="2">
    <source>
        <dbReference type="Proteomes" id="UP001155586"/>
    </source>
</evidence>
<gene>
    <name evidence="1" type="ORF">MD483_05545</name>
</gene>
<dbReference type="NCBIfam" id="NF040884">
    <property type="entry name" value="acetylneur_anom"/>
    <property type="match status" value="1"/>
</dbReference>
<organism evidence="1 2">
    <name type="scientific">Vibrio paucivorans</name>
    <dbReference type="NCBI Taxonomy" id="2829489"/>
    <lineage>
        <taxon>Bacteria</taxon>
        <taxon>Pseudomonadati</taxon>
        <taxon>Pseudomonadota</taxon>
        <taxon>Gammaproteobacteria</taxon>
        <taxon>Vibrionales</taxon>
        <taxon>Vibrionaceae</taxon>
        <taxon>Vibrio</taxon>
    </lineage>
</organism>
<protein>
    <submittedName>
        <fullName evidence="1">YhcH/YjgK/YiaL family protein</fullName>
    </submittedName>
</protein>